<dbReference type="EMBL" id="LANX01000001">
    <property type="protein sequence ID" value="KJV69640.1"/>
    <property type="molecule type" value="Genomic_DNA"/>
</dbReference>
<comment type="caution">
    <text evidence="2">The sequence shown here is derived from an EMBL/GenBank/DDBJ whole genome shotgun (WGS) entry which is preliminary data.</text>
</comment>
<dbReference type="RefSeq" id="WP_045809305.1">
    <property type="nucleotide sequence ID" value="NZ_LANX01000001.1"/>
</dbReference>
<gene>
    <name evidence="2" type="ORF">NLO413_1040</name>
</gene>
<name>A0A0F3NNL6_9RICK</name>
<evidence type="ECO:0000313" key="3">
    <source>
        <dbReference type="Proteomes" id="UP000033562"/>
    </source>
</evidence>
<evidence type="ECO:0000256" key="1">
    <source>
        <dbReference type="SAM" id="MobiDB-lite"/>
    </source>
</evidence>
<accession>A0A0F3NNL6</accession>
<dbReference type="OrthoDB" id="7164659at2"/>
<feature type="region of interest" description="Disordered" evidence="1">
    <location>
        <begin position="218"/>
        <end position="240"/>
    </location>
</feature>
<dbReference type="Proteomes" id="UP000033562">
    <property type="component" value="Unassembled WGS sequence"/>
</dbReference>
<sequence length="388" mass="44748">MTKYTPNPNYYNKFISSITIDSLINEATSRQDVLCGNTAMQDYHRKNLCLNGIMIPKTEEHNLSIKENIETYINNLIRTCGILPDLQDICKMYNIDQKDFLEKCPRRYLMYVEYKKLFNKTIKLSPHIKLINELITNCNQGGLLIGSITAKCIHMLFPYVNTIIKPDNSTDIHIKARKDTLKTNFTLTHNQHKPSPISHNILADDAPKIKRKQYNNASAIKEQDHNSTTSNKQKSYNPLSTSDTLKVREELLLDIVHNETVFSQVNISLEYSMSLQDNNILYHNTYFTITIPNKLSQLITHIKEDNLHNNSNNLPQLLKIHRSSSDTKLVYHIGQAKISSQFQNLLSQIPKDINAFSFPITINNVQVSPDEVMADTKLQHHQDLQYFK</sequence>
<proteinExistence type="predicted"/>
<dbReference type="AlphaFoldDB" id="A0A0F3NNL6"/>
<protein>
    <submittedName>
        <fullName evidence="2">Uncharacterized protein</fullName>
    </submittedName>
</protein>
<reference evidence="2 3" key="1">
    <citation type="submission" date="2015-02" db="EMBL/GenBank/DDBJ databases">
        <title>Genome Sequencing of Rickettsiales.</title>
        <authorList>
            <person name="Daugherty S.C."/>
            <person name="Su Q."/>
            <person name="Abolude K."/>
            <person name="Beier-Sexton M."/>
            <person name="Carlyon J.A."/>
            <person name="Carter R."/>
            <person name="Day N.P."/>
            <person name="Dumler S.J."/>
            <person name="Dyachenko V."/>
            <person name="Godinez A."/>
            <person name="Kurtti T.J."/>
            <person name="Lichay M."/>
            <person name="Mullins K.E."/>
            <person name="Ott S."/>
            <person name="Pappas-Brown V."/>
            <person name="Paris D.H."/>
            <person name="Patel P."/>
            <person name="Richards A.L."/>
            <person name="Sadzewicz L."/>
            <person name="Sears K."/>
            <person name="Seidman D."/>
            <person name="Sengamalay N."/>
            <person name="Stenos J."/>
            <person name="Tallon L.J."/>
            <person name="Vincent G."/>
            <person name="Fraser C.M."/>
            <person name="Munderloh U."/>
            <person name="Dunning-Hotopp J.C."/>
        </authorList>
    </citation>
    <scope>NUCLEOTIDE SEQUENCE [LARGE SCALE GENOMIC DNA]</scope>
    <source>
        <strain evidence="2 3">RAC413</strain>
    </source>
</reference>
<evidence type="ECO:0000313" key="2">
    <source>
        <dbReference type="EMBL" id="KJV69640.1"/>
    </source>
</evidence>
<feature type="compositionally biased region" description="Polar residues" evidence="1">
    <location>
        <begin position="226"/>
        <end position="240"/>
    </location>
</feature>
<keyword evidence="3" id="KW-1185">Reference proteome</keyword>
<organism evidence="2 3">
    <name type="scientific">Candidatus Neoehrlichia procyonis str. RAC413</name>
    <dbReference type="NCBI Taxonomy" id="1359163"/>
    <lineage>
        <taxon>Bacteria</taxon>
        <taxon>Pseudomonadati</taxon>
        <taxon>Pseudomonadota</taxon>
        <taxon>Alphaproteobacteria</taxon>
        <taxon>Rickettsiales</taxon>
        <taxon>Anaplasmataceae</taxon>
        <taxon>Candidatus Neoehrlichia</taxon>
    </lineage>
</organism>